<dbReference type="FunCoup" id="R7TWZ9">
    <property type="interactions" value="64"/>
</dbReference>
<dbReference type="SMART" id="SM00460">
    <property type="entry name" value="TGc"/>
    <property type="match status" value="1"/>
</dbReference>
<feature type="domain" description="LIM zinc-binding" evidence="7">
    <location>
        <begin position="20"/>
        <end position="86"/>
    </location>
</feature>
<dbReference type="InterPro" id="IPR056564">
    <property type="entry name" value="Ig-like_KY"/>
</dbReference>
<evidence type="ECO:0000256" key="2">
    <source>
        <dbReference type="ARBA" id="ARBA00022833"/>
    </source>
</evidence>
<sequence length="954" mass="110758">MAATTSAPKSLSHLFQPPADICQRCEGRVYFLEKVGPVNGVVFHKGCFKCRACDQQLSLKTYFTNTTDPLDKNIYCHKDVPKTSTHGYDARAMGIQNALKAPSGGRHGYSELSRQQGQAPKFGSDALFIQQPVSAQTQYHRRFQSNNDQHHFYPAYYSAVSYMHFHDNTNMYTYNTTSRFQKLEAYQKQLEETQRSEEDKLMENFVEERQEVSEQMQQEMDKEWEVHLHELTKKFDREISSKGKKLKGDDQKQEKEEMKRNMTVKIKKKQEAMTLRLQKKAQEETSDLVSKHSKQMLQLLQSKQDEFRQELEVELIDTAAVLDEAMKAIVPKELPPPHPPRGRKRDLYRDPSFFQELDEDVFKVAERDQSTFTELVNDLTRHCLTDLQKARAIFRWITVKDLNVMEFEDGVNLDTPLGLLRGIKYGTETYHTLFMRLCSYAGVACVEIKGHSKSVGYEPGMKIREDTFQNTWNAVLIDGDWWPVQCNWGARHLVLNKDAQAKPVKSKKQDKIRYQYDEHYFLTDPDEFIQEFWAQDHQWQLLEREVTLEQFEAMPFVRSVFFHYGLEFDHVMEAVIYTDNKGGAEVKVKVPEEYAKDLVFHYQIRFADRERRNETEFRSAKLERFVFHSLVEGSALFSVHVPTAASYFLEVFANKIDDTNKIGDDPNATMMPFRLKCACKFKIVCEELVGKMHPLPNCASGEWGPSKGQRHFGLKPLTHVTGVINVDNDTEIRFRLPRSLHFLCKLRMNGVEDTMLEKHVMHTVHDETLTVRVRPPQTGQYGLDIYARPEDAADNHTLAHACKYLLNCTRVNDPIELPLNRVEQATKTAKDKWGPSANFDDLGLRLLSHREPIIEKTEQGPLTIEIGTTDNLKLSSKLLREPDEDCQDKVHMKDNGKKAKFTLNLPRPGNYMFAMYARKKKEDNQYNVYNYLIRYTLSDADSTLNRKKKGLFKK</sequence>
<dbReference type="EMBL" id="KB309107">
    <property type="protein sequence ID" value="ELT95500.1"/>
    <property type="molecule type" value="Genomic_DNA"/>
</dbReference>
<dbReference type="GO" id="GO:0046872">
    <property type="term" value="F:metal ion binding"/>
    <property type="evidence" value="ECO:0007669"/>
    <property type="project" value="UniProtKB-KW"/>
</dbReference>
<reference evidence="9" key="3">
    <citation type="submission" date="2015-06" db="UniProtKB">
        <authorList>
            <consortium name="EnsemblMetazoa"/>
        </authorList>
    </citation>
    <scope>IDENTIFICATION</scope>
</reference>
<dbReference type="Pfam" id="PF23265">
    <property type="entry name" value="Ig-like_KY"/>
    <property type="match status" value="3"/>
</dbReference>
<keyword evidence="2 4" id="KW-0862">Zinc</keyword>
<keyword evidence="3 4" id="KW-0440">LIM domain</keyword>
<keyword evidence="1 4" id="KW-0479">Metal-binding</keyword>
<keyword evidence="5" id="KW-0175">Coiled coil</keyword>
<name>R7TWZ9_CAPTE</name>
<keyword evidence="10" id="KW-1185">Reference proteome</keyword>
<dbReference type="InterPro" id="IPR002931">
    <property type="entry name" value="Transglutaminase-like"/>
</dbReference>
<protein>
    <recommendedName>
        <fullName evidence="7">LIM zinc-binding domain-containing protein</fullName>
    </recommendedName>
</protein>
<proteinExistence type="predicted"/>
<evidence type="ECO:0000313" key="9">
    <source>
        <dbReference type="EnsemblMetazoa" id="CapteP132355"/>
    </source>
</evidence>
<evidence type="ECO:0000256" key="4">
    <source>
        <dbReference type="PROSITE-ProRule" id="PRU00125"/>
    </source>
</evidence>
<dbReference type="PROSITE" id="PS50023">
    <property type="entry name" value="LIM_DOMAIN_2"/>
    <property type="match status" value="1"/>
</dbReference>
<dbReference type="EMBL" id="AMQN01011798">
    <property type="status" value="NOT_ANNOTATED_CDS"/>
    <property type="molecule type" value="Genomic_DNA"/>
</dbReference>
<dbReference type="Proteomes" id="UP000014760">
    <property type="component" value="Unassembled WGS sequence"/>
</dbReference>
<evidence type="ECO:0000313" key="8">
    <source>
        <dbReference type="EMBL" id="ELT95500.1"/>
    </source>
</evidence>
<evidence type="ECO:0000256" key="1">
    <source>
        <dbReference type="ARBA" id="ARBA00022723"/>
    </source>
</evidence>
<dbReference type="InterPro" id="IPR001781">
    <property type="entry name" value="Znf_LIM"/>
</dbReference>
<dbReference type="PANTHER" id="PTHR47020">
    <property type="entry name" value="HILLARIN"/>
    <property type="match status" value="1"/>
</dbReference>
<dbReference type="AlphaFoldDB" id="R7TWZ9"/>
<dbReference type="OrthoDB" id="6129702at2759"/>
<evidence type="ECO:0000256" key="3">
    <source>
        <dbReference type="ARBA" id="ARBA00023038"/>
    </source>
</evidence>
<dbReference type="InterPro" id="IPR038765">
    <property type="entry name" value="Papain-like_cys_pep_sf"/>
</dbReference>
<dbReference type="OMA" id="NEFQDEW"/>
<evidence type="ECO:0000259" key="7">
    <source>
        <dbReference type="PROSITE" id="PS50023"/>
    </source>
</evidence>
<evidence type="ECO:0000256" key="5">
    <source>
        <dbReference type="SAM" id="Coils"/>
    </source>
</evidence>
<evidence type="ECO:0000256" key="6">
    <source>
        <dbReference type="SAM" id="MobiDB-lite"/>
    </source>
</evidence>
<feature type="coiled-coil region" evidence="5">
    <location>
        <begin position="183"/>
        <end position="222"/>
    </location>
</feature>
<dbReference type="SMART" id="SM00132">
    <property type="entry name" value="LIM"/>
    <property type="match status" value="1"/>
</dbReference>
<organism evidence="8">
    <name type="scientific">Capitella teleta</name>
    <name type="common">Polychaete worm</name>
    <dbReference type="NCBI Taxonomy" id="283909"/>
    <lineage>
        <taxon>Eukaryota</taxon>
        <taxon>Metazoa</taxon>
        <taxon>Spiralia</taxon>
        <taxon>Lophotrochozoa</taxon>
        <taxon>Annelida</taxon>
        <taxon>Polychaeta</taxon>
        <taxon>Sedentaria</taxon>
        <taxon>Scolecida</taxon>
        <taxon>Capitellidae</taxon>
        <taxon>Capitella</taxon>
    </lineage>
</organism>
<reference evidence="10" key="1">
    <citation type="submission" date="2012-12" db="EMBL/GenBank/DDBJ databases">
        <authorList>
            <person name="Hellsten U."/>
            <person name="Grimwood J."/>
            <person name="Chapman J.A."/>
            <person name="Shapiro H."/>
            <person name="Aerts A."/>
            <person name="Otillar R.P."/>
            <person name="Terry A.Y."/>
            <person name="Boore J.L."/>
            <person name="Simakov O."/>
            <person name="Marletaz F."/>
            <person name="Cho S.-J."/>
            <person name="Edsinger-Gonzales E."/>
            <person name="Havlak P."/>
            <person name="Kuo D.-H."/>
            <person name="Larsson T."/>
            <person name="Lv J."/>
            <person name="Arendt D."/>
            <person name="Savage R."/>
            <person name="Osoegawa K."/>
            <person name="de Jong P."/>
            <person name="Lindberg D.R."/>
            <person name="Seaver E.C."/>
            <person name="Weisblat D.A."/>
            <person name="Putnam N.H."/>
            <person name="Grigoriev I.V."/>
            <person name="Rokhsar D.S."/>
        </authorList>
    </citation>
    <scope>NUCLEOTIDE SEQUENCE</scope>
    <source>
        <strain evidence="10">I ESC-2004</strain>
    </source>
</reference>
<dbReference type="PANTHER" id="PTHR47020:SF1">
    <property type="entry name" value="HILLARIN"/>
    <property type="match status" value="1"/>
</dbReference>
<reference evidence="8 10" key="2">
    <citation type="journal article" date="2013" name="Nature">
        <title>Insights into bilaterian evolution from three spiralian genomes.</title>
        <authorList>
            <person name="Simakov O."/>
            <person name="Marletaz F."/>
            <person name="Cho S.J."/>
            <person name="Edsinger-Gonzales E."/>
            <person name="Havlak P."/>
            <person name="Hellsten U."/>
            <person name="Kuo D.H."/>
            <person name="Larsson T."/>
            <person name="Lv J."/>
            <person name="Arendt D."/>
            <person name="Savage R."/>
            <person name="Osoegawa K."/>
            <person name="de Jong P."/>
            <person name="Grimwood J."/>
            <person name="Chapman J.A."/>
            <person name="Shapiro H."/>
            <person name="Aerts A."/>
            <person name="Otillar R.P."/>
            <person name="Terry A.Y."/>
            <person name="Boore J.L."/>
            <person name="Grigoriev I.V."/>
            <person name="Lindberg D.R."/>
            <person name="Seaver E.C."/>
            <person name="Weisblat D.A."/>
            <person name="Putnam N.H."/>
            <person name="Rokhsar D.S."/>
        </authorList>
    </citation>
    <scope>NUCLEOTIDE SEQUENCE</scope>
    <source>
        <strain evidence="8 10">I ESC-2004</strain>
    </source>
</reference>
<evidence type="ECO:0000313" key="10">
    <source>
        <dbReference type="Proteomes" id="UP000014760"/>
    </source>
</evidence>
<dbReference type="InterPro" id="IPR053041">
    <property type="entry name" value="Transglut-like_Superfamily_Mod"/>
</dbReference>
<dbReference type="HOGENOM" id="CLU_009339_0_0_1"/>
<gene>
    <name evidence="8" type="ORF">CAPTEDRAFT_132355</name>
</gene>
<dbReference type="SUPFAM" id="SSF54001">
    <property type="entry name" value="Cysteine proteinases"/>
    <property type="match status" value="1"/>
</dbReference>
<dbReference type="Gene3D" id="2.10.110.10">
    <property type="entry name" value="Cysteine Rich Protein"/>
    <property type="match status" value="1"/>
</dbReference>
<dbReference type="EnsemblMetazoa" id="CapteT132355">
    <property type="protein sequence ID" value="CapteP132355"/>
    <property type="gene ID" value="CapteG132355"/>
</dbReference>
<accession>R7TWZ9</accession>
<dbReference type="STRING" id="283909.R7TWZ9"/>
<dbReference type="PROSITE" id="PS00478">
    <property type="entry name" value="LIM_DOMAIN_1"/>
    <property type="match status" value="1"/>
</dbReference>
<dbReference type="Pfam" id="PF00412">
    <property type="entry name" value="LIM"/>
    <property type="match status" value="1"/>
</dbReference>
<feature type="region of interest" description="Disordered" evidence="6">
    <location>
        <begin position="239"/>
        <end position="259"/>
    </location>
</feature>